<evidence type="ECO:0000256" key="2">
    <source>
        <dbReference type="SAM" id="Coils"/>
    </source>
</evidence>
<dbReference type="PROSITE" id="PS51832">
    <property type="entry name" value="HD_GYP"/>
    <property type="match status" value="1"/>
</dbReference>
<comment type="caution">
    <text evidence="5">The sequence shown here is derived from an EMBL/GenBank/DDBJ whole genome shotgun (WGS) entry which is preliminary data.</text>
</comment>
<dbReference type="SMART" id="SM00471">
    <property type="entry name" value="HDc"/>
    <property type="match status" value="1"/>
</dbReference>
<keyword evidence="1" id="KW-0597">Phosphoprotein</keyword>
<gene>
    <name evidence="5" type="ORF">ACFSM5_01970</name>
</gene>
<dbReference type="InterPro" id="IPR003607">
    <property type="entry name" value="HD/PDEase_dom"/>
</dbReference>
<dbReference type="InterPro" id="IPR052020">
    <property type="entry name" value="Cyclic_di-GMP/3'3'-cGAMP_PDE"/>
</dbReference>
<dbReference type="CDD" id="cd17551">
    <property type="entry name" value="REC_RpfG-like"/>
    <property type="match status" value="1"/>
</dbReference>
<dbReference type="PANTHER" id="PTHR45228">
    <property type="entry name" value="CYCLIC DI-GMP PHOSPHODIESTERASE TM_0186-RELATED"/>
    <property type="match status" value="1"/>
</dbReference>
<dbReference type="Pfam" id="PF00072">
    <property type="entry name" value="Response_reg"/>
    <property type="match status" value="1"/>
</dbReference>
<feature type="domain" description="HD-GYP" evidence="4">
    <location>
        <begin position="157"/>
        <end position="354"/>
    </location>
</feature>
<protein>
    <submittedName>
        <fullName evidence="5">HD domain-containing phosphohydrolase</fullName>
    </submittedName>
</protein>
<dbReference type="InterPro" id="IPR001789">
    <property type="entry name" value="Sig_transdc_resp-reg_receiver"/>
</dbReference>
<evidence type="ECO:0000259" key="4">
    <source>
        <dbReference type="PROSITE" id="PS51832"/>
    </source>
</evidence>
<evidence type="ECO:0000313" key="6">
    <source>
        <dbReference type="Proteomes" id="UP001597295"/>
    </source>
</evidence>
<evidence type="ECO:0000256" key="1">
    <source>
        <dbReference type="PROSITE-ProRule" id="PRU00169"/>
    </source>
</evidence>
<feature type="domain" description="Response regulatory" evidence="3">
    <location>
        <begin position="13"/>
        <end position="130"/>
    </location>
</feature>
<dbReference type="Gene3D" id="3.40.50.2300">
    <property type="match status" value="1"/>
</dbReference>
<feature type="modified residue" description="4-aspartylphosphate" evidence="1">
    <location>
        <position position="63"/>
    </location>
</feature>
<dbReference type="RefSeq" id="WP_379874551.1">
    <property type="nucleotide sequence ID" value="NZ_JBHUIP010000003.1"/>
</dbReference>
<dbReference type="SMART" id="SM00448">
    <property type="entry name" value="REC"/>
    <property type="match status" value="1"/>
</dbReference>
<dbReference type="SUPFAM" id="SSF52172">
    <property type="entry name" value="CheY-like"/>
    <property type="match status" value="1"/>
</dbReference>
<dbReference type="CDD" id="cd00077">
    <property type="entry name" value="HDc"/>
    <property type="match status" value="1"/>
</dbReference>
<accession>A0ABW5DLN4</accession>
<proteinExistence type="predicted"/>
<dbReference type="PROSITE" id="PS50110">
    <property type="entry name" value="RESPONSE_REGULATORY"/>
    <property type="match status" value="1"/>
</dbReference>
<sequence>MPLTGTERLLGSRILIVDDTPHNVEIVFEALDDAGYTAIDTTTSPEEGLAMIEAQLYDLILLDIRMPRIDGFEFIKRATPLYGVRPLPVVVLTAQIDEETRRRALAAGVRDFLTKPLQLWELQLRVKNTLSMELLYREVSEQNETLEQKVKERTAELERTRHEIISRLATAGEFRDNDTGQHVTRMSYFAQRLAELAGFSPKDAQLILEAAPLHDVGKIGIPDAILLKPGKLDPDEWEIMKRHAEIGGQILADSESPLLQLAHKIAITHHEKWDGSGYPAGLKGEEIPIEGRIIAVCDVFDALSSERPYKKAWPLEKIIALLEEGAGQHFDPRLIDLFLADLPHMLSIRDRFQDVLTEVA</sequence>
<dbReference type="InterPro" id="IPR037522">
    <property type="entry name" value="HD_GYP_dom"/>
</dbReference>
<feature type="coiled-coil region" evidence="2">
    <location>
        <begin position="132"/>
        <end position="163"/>
    </location>
</feature>
<keyword evidence="6" id="KW-1185">Reference proteome</keyword>
<dbReference type="InterPro" id="IPR011006">
    <property type="entry name" value="CheY-like_superfamily"/>
</dbReference>
<dbReference type="Pfam" id="PF13487">
    <property type="entry name" value="HD_5"/>
    <property type="match status" value="1"/>
</dbReference>
<dbReference type="EMBL" id="JBHUIP010000003">
    <property type="protein sequence ID" value="MFD2261635.1"/>
    <property type="molecule type" value="Genomic_DNA"/>
</dbReference>
<evidence type="ECO:0000313" key="5">
    <source>
        <dbReference type="EMBL" id="MFD2261635.1"/>
    </source>
</evidence>
<dbReference type="Proteomes" id="UP001597295">
    <property type="component" value="Unassembled WGS sequence"/>
</dbReference>
<organism evidence="5 6">
    <name type="scientific">Lacibacterium aquatile</name>
    <dbReference type="NCBI Taxonomy" id="1168082"/>
    <lineage>
        <taxon>Bacteria</taxon>
        <taxon>Pseudomonadati</taxon>
        <taxon>Pseudomonadota</taxon>
        <taxon>Alphaproteobacteria</taxon>
        <taxon>Rhodospirillales</taxon>
        <taxon>Rhodospirillaceae</taxon>
    </lineage>
</organism>
<dbReference type="PANTHER" id="PTHR45228:SF1">
    <property type="entry name" value="CYCLIC DI-GMP PHOSPHODIESTERASE TM_0186"/>
    <property type="match status" value="1"/>
</dbReference>
<dbReference type="Gene3D" id="1.10.3210.10">
    <property type="entry name" value="Hypothetical protein af1432"/>
    <property type="match status" value="1"/>
</dbReference>
<name>A0ABW5DLN4_9PROT</name>
<evidence type="ECO:0000259" key="3">
    <source>
        <dbReference type="PROSITE" id="PS50110"/>
    </source>
</evidence>
<reference evidence="6" key="1">
    <citation type="journal article" date="2019" name="Int. J. Syst. Evol. Microbiol.">
        <title>The Global Catalogue of Microorganisms (GCM) 10K type strain sequencing project: providing services to taxonomists for standard genome sequencing and annotation.</title>
        <authorList>
            <consortium name="The Broad Institute Genomics Platform"/>
            <consortium name="The Broad Institute Genome Sequencing Center for Infectious Disease"/>
            <person name="Wu L."/>
            <person name="Ma J."/>
        </authorList>
    </citation>
    <scope>NUCLEOTIDE SEQUENCE [LARGE SCALE GENOMIC DNA]</scope>
    <source>
        <strain evidence="6">CGMCC 1.19062</strain>
    </source>
</reference>
<dbReference type="SUPFAM" id="SSF109604">
    <property type="entry name" value="HD-domain/PDEase-like"/>
    <property type="match status" value="1"/>
</dbReference>
<keyword evidence="2" id="KW-0175">Coiled coil</keyword>